<dbReference type="PANTHER" id="PTHR46347:SF1">
    <property type="entry name" value="RING_FYVE_PHD ZINC FINGER SUPERFAMILY PROTEIN"/>
    <property type="match status" value="1"/>
</dbReference>
<dbReference type="PANTHER" id="PTHR46347">
    <property type="entry name" value="RING/FYVE/PHD ZINC FINGER SUPERFAMILY PROTEIN"/>
    <property type="match status" value="1"/>
</dbReference>
<evidence type="ECO:0000313" key="6">
    <source>
        <dbReference type="EMBL" id="CAG8957520.1"/>
    </source>
</evidence>
<evidence type="ECO:0000256" key="1">
    <source>
        <dbReference type="ARBA" id="ARBA00022723"/>
    </source>
</evidence>
<evidence type="ECO:0000256" key="2">
    <source>
        <dbReference type="ARBA" id="ARBA00022771"/>
    </source>
</evidence>
<organism evidence="6 7">
    <name type="scientific">Hymenoscyphus fraxineus</name>
    <dbReference type="NCBI Taxonomy" id="746836"/>
    <lineage>
        <taxon>Eukaryota</taxon>
        <taxon>Fungi</taxon>
        <taxon>Dikarya</taxon>
        <taxon>Ascomycota</taxon>
        <taxon>Pezizomycotina</taxon>
        <taxon>Leotiomycetes</taxon>
        <taxon>Helotiales</taxon>
        <taxon>Helotiaceae</taxon>
        <taxon>Hymenoscyphus</taxon>
    </lineage>
</organism>
<evidence type="ECO:0000256" key="4">
    <source>
        <dbReference type="SAM" id="Phobius"/>
    </source>
</evidence>
<dbReference type="SUPFAM" id="SSF57850">
    <property type="entry name" value="RING/U-box"/>
    <property type="match status" value="1"/>
</dbReference>
<keyword evidence="4" id="KW-0812">Transmembrane</keyword>
<evidence type="ECO:0000259" key="5">
    <source>
        <dbReference type="PROSITE" id="PS51292"/>
    </source>
</evidence>
<dbReference type="EMBL" id="CAJVRL010000080">
    <property type="protein sequence ID" value="CAG8957520.1"/>
    <property type="molecule type" value="Genomic_DNA"/>
</dbReference>
<keyword evidence="7" id="KW-1185">Reference proteome</keyword>
<feature type="domain" description="RING-CH-type" evidence="5">
    <location>
        <begin position="49"/>
        <end position="117"/>
    </location>
</feature>
<dbReference type="SMART" id="SM00744">
    <property type="entry name" value="RINGv"/>
    <property type="match status" value="1"/>
</dbReference>
<dbReference type="AlphaFoldDB" id="A0A9N9KZV6"/>
<keyword evidence="4" id="KW-1133">Transmembrane helix</keyword>
<evidence type="ECO:0000256" key="3">
    <source>
        <dbReference type="ARBA" id="ARBA00022833"/>
    </source>
</evidence>
<dbReference type="Gene3D" id="3.30.40.10">
    <property type="entry name" value="Zinc/RING finger domain, C3HC4 (zinc finger)"/>
    <property type="match status" value="1"/>
</dbReference>
<dbReference type="PROSITE" id="PS51292">
    <property type="entry name" value="ZF_RING_CH"/>
    <property type="match status" value="1"/>
</dbReference>
<dbReference type="Proteomes" id="UP000696280">
    <property type="component" value="Unassembled WGS sequence"/>
</dbReference>
<protein>
    <recommendedName>
        <fullName evidence="5">RING-CH-type domain-containing protein</fullName>
    </recommendedName>
</protein>
<gene>
    <name evidence="6" type="ORF">HYFRA_00010386</name>
</gene>
<dbReference type="OrthoDB" id="264354at2759"/>
<dbReference type="InterPro" id="IPR013083">
    <property type="entry name" value="Znf_RING/FYVE/PHD"/>
</dbReference>
<feature type="transmembrane region" description="Helical" evidence="4">
    <location>
        <begin position="129"/>
        <end position="150"/>
    </location>
</feature>
<feature type="transmembrane region" description="Helical" evidence="4">
    <location>
        <begin position="243"/>
        <end position="264"/>
    </location>
</feature>
<name>A0A9N9KZV6_9HELO</name>
<keyword evidence="3" id="KW-0862">Zinc</keyword>
<dbReference type="Pfam" id="PF12906">
    <property type="entry name" value="RINGv"/>
    <property type="match status" value="1"/>
</dbReference>
<reference evidence="6" key="1">
    <citation type="submission" date="2021-07" db="EMBL/GenBank/DDBJ databases">
        <authorList>
            <person name="Durling M."/>
        </authorList>
    </citation>
    <scope>NUCLEOTIDE SEQUENCE</scope>
</reference>
<keyword evidence="1" id="KW-0479">Metal-binding</keyword>
<dbReference type="InterPro" id="IPR011016">
    <property type="entry name" value="Znf_RING-CH"/>
</dbReference>
<feature type="transmembrane region" description="Helical" evidence="4">
    <location>
        <begin position="201"/>
        <end position="222"/>
    </location>
</feature>
<keyword evidence="4" id="KW-0472">Membrane</keyword>
<keyword evidence="2" id="KW-0863">Zinc-finger</keyword>
<sequence>MANPKAGPPNEPPELGDDATAYGYPIRVCRICRDDVIPRFRWVPTGLYKYIYSPTVQWVDYDGENARPRRLFRPCRCIGGLRFIHDCCLEDWRNLPSNVGGTNYFRCYICGYEYRKARMLWGNFIKGKAIQLSIVALIMIGLICAMGFFASPVINQWLEPGELEKLIGSDSLSQVKALTGTPAEQDLAESSSLVLHFIKGFASLGVLGFLRAIMWLSPFPWFNLRAGALAGGRQRRVRNSTTFQFYLVLVAGWFAILQPTYVFVRDWTQERLEMLSDKIIDVQGYDNPYEGSYD</sequence>
<dbReference type="GO" id="GO:0008270">
    <property type="term" value="F:zinc ion binding"/>
    <property type="evidence" value="ECO:0007669"/>
    <property type="project" value="UniProtKB-KW"/>
</dbReference>
<proteinExistence type="predicted"/>
<evidence type="ECO:0000313" key="7">
    <source>
        <dbReference type="Proteomes" id="UP000696280"/>
    </source>
</evidence>
<accession>A0A9N9KZV6</accession>
<comment type="caution">
    <text evidence="6">The sequence shown here is derived from an EMBL/GenBank/DDBJ whole genome shotgun (WGS) entry which is preliminary data.</text>
</comment>